<feature type="signal peptide" evidence="2">
    <location>
        <begin position="1"/>
        <end position="20"/>
    </location>
</feature>
<sequence length="192" mass="21426">MYFTLLRLILAITLAKLVLSSSQIPIVELQQKSLTDQPFSSDIVMLSDILGSSRRVNGFAGIIRNFPLITSKFEDGNSNKTIVAPANTAIAAMSWKPWENPDEYNTLGSEAYEGGKGKERADQNLLRFVEAHIIPLSPWAEGEKAKTLAGREHWWHLKDGHRIIQPGDIKVLDVIRSESNDGELWIIDGVMN</sequence>
<name>A0A0B1P255_UNCNE</name>
<dbReference type="OMA" id="PWENPED"/>
<dbReference type="PANTHER" id="PTHR28156:SF1">
    <property type="entry name" value="FAS1 DOMAIN-CONTAINING PROTEIN YDR262W"/>
    <property type="match status" value="1"/>
</dbReference>
<feature type="chain" id="PRO_5002079662" evidence="2">
    <location>
        <begin position="21"/>
        <end position="192"/>
    </location>
</feature>
<dbReference type="AlphaFoldDB" id="A0A0B1P255"/>
<proteinExistence type="predicted"/>
<organism evidence="3 4">
    <name type="scientific">Uncinula necator</name>
    <name type="common">Grape powdery mildew</name>
    <dbReference type="NCBI Taxonomy" id="52586"/>
    <lineage>
        <taxon>Eukaryota</taxon>
        <taxon>Fungi</taxon>
        <taxon>Dikarya</taxon>
        <taxon>Ascomycota</taxon>
        <taxon>Pezizomycotina</taxon>
        <taxon>Leotiomycetes</taxon>
        <taxon>Erysiphales</taxon>
        <taxon>Erysiphaceae</taxon>
        <taxon>Erysiphe</taxon>
    </lineage>
</organism>
<evidence type="ECO:0000313" key="4">
    <source>
        <dbReference type="Proteomes" id="UP000030854"/>
    </source>
</evidence>
<dbReference type="Proteomes" id="UP000030854">
    <property type="component" value="Unassembled WGS sequence"/>
</dbReference>
<dbReference type="EMBL" id="JNVN01001840">
    <property type="protein sequence ID" value="KHJ32752.1"/>
    <property type="molecule type" value="Genomic_DNA"/>
</dbReference>
<dbReference type="PANTHER" id="PTHR28156">
    <property type="entry name" value="FAS1 DOMAIN-CONTAINING PROTEIN YDR262W"/>
    <property type="match status" value="1"/>
</dbReference>
<dbReference type="InterPro" id="IPR036378">
    <property type="entry name" value="FAS1_dom_sf"/>
</dbReference>
<comment type="caution">
    <text evidence="3">The sequence shown here is derived from an EMBL/GenBank/DDBJ whole genome shotgun (WGS) entry which is preliminary data.</text>
</comment>
<evidence type="ECO:0000256" key="1">
    <source>
        <dbReference type="ARBA" id="ARBA00022729"/>
    </source>
</evidence>
<keyword evidence="1 2" id="KW-0732">Signal</keyword>
<keyword evidence="4" id="KW-1185">Reference proteome</keyword>
<dbReference type="STRING" id="52586.A0A0B1P255"/>
<accession>A0A0B1P255</accession>
<reference evidence="3 4" key="1">
    <citation type="journal article" date="2014" name="BMC Genomics">
        <title>Adaptive genomic structural variation in the grape powdery mildew pathogen, Erysiphe necator.</title>
        <authorList>
            <person name="Jones L."/>
            <person name="Riaz S."/>
            <person name="Morales-Cruz A."/>
            <person name="Amrine K.C."/>
            <person name="McGuire B."/>
            <person name="Gubler W.D."/>
            <person name="Walker M.A."/>
            <person name="Cantu D."/>
        </authorList>
    </citation>
    <scope>NUCLEOTIDE SEQUENCE [LARGE SCALE GENOMIC DNA]</scope>
    <source>
        <strain evidence="4">c</strain>
    </source>
</reference>
<evidence type="ECO:0000256" key="2">
    <source>
        <dbReference type="SAM" id="SignalP"/>
    </source>
</evidence>
<dbReference type="InterPro" id="IPR040200">
    <property type="entry name" value="Mug57-like"/>
</dbReference>
<dbReference type="SUPFAM" id="SSF82153">
    <property type="entry name" value="FAS1 domain"/>
    <property type="match status" value="1"/>
</dbReference>
<evidence type="ECO:0000313" key="3">
    <source>
        <dbReference type="EMBL" id="KHJ32752.1"/>
    </source>
</evidence>
<dbReference type="OrthoDB" id="5551751at2759"/>
<protein>
    <submittedName>
        <fullName evidence="3">Putative fas1 domain-containing protein</fullName>
    </submittedName>
</protein>
<gene>
    <name evidence="3" type="ORF">EV44_g0415</name>
</gene>
<dbReference type="HOGENOM" id="CLU_091398_2_1_1"/>